<accession>A3I015</accession>
<evidence type="ECO:0000259" key="1">
    <source>
        <dbReference type="SMART" id="SM01235"/>
    </source>
</evidence>
<dbReference type="RefSeq" id="WP_008199695.1">
    <property type="nucleotide sequence ID" value="NZ_CM001023.1"/>
</dbReference>
<dbReference type="EMBL" id="AAXU02000001">
    <property type="protein sequence ID" value="EAZ80851.1"/>
    <property type="molecule type" value="Genomic_DNA"/>
</dbReference>
<evidence type="ECO:0000313" key="3">
    <source>
        <dbReference type="Proteomes" id="UP000003919"/>
    </source>
</evidence>
<gene>
    <name evidence="2" type="ORF">ALPR1_07995</name>
</gene>
<dbReference type="Proteomes" id="UP000003919">
    <property type="component" value="Chromosome"/>
</dbReference>
<reference evidence="2 3" key="1">
    <citation type="journal article" date="2011" name="J. Bacteriol.">
        <title>Complete genome sequence of Algoriphagus sp. PR1, bacterial prey of a colony-forming choanoflagellate.</title>
        <authorList>
            <person name="Alegado R.A."/>
            <person name="Ferriera S."/>
            <person name="Nusbaum C."/>
            <person name="Young S.K."/>
            <person name="Zeng Q."/>
            <person name="Imamovic A."/>
            <person name="Fairclough S.R."/>
            <person name="King N."/>
        </authorList>
    </citation>
    <scope>NUCLEOTIDE SEQUENCE [LARGE SCALE GENOMIC DNA]</scope>
    <source>
        <strain evidence="2 3">PR1</strain>
    </source>
</reference>
<protein>
    <submittedName>
        <fullName evidence="2">Cytochrome c</fullName>
    </submittedName>
</protein>
<dbReference type="Pfam" id="PF14376">
    <property type="entry name" value="Haem_bd"/>
    <property type="match status" value="1"/>
</dbReference>
<sequence>MKIWQYLILGLGIILLAIQFVPNQLPEVSNENPQDLMGSGLVDGEVSNLLKTACYDCHSNTTKYPWYSYVAPASWLVAKDTREGREEVNFSQWTEVDMMDKLAILDDIIEEVKEEHMPLPIYLTMHSEAKLDDSQRQLIIEWAEAAMDIVVEEEDE</sequence>
<dbReference type="AlphaFoldDB" id="A3I015"/>
<dbReference type="SMART" id="SM01235">
    <property type="entry name" value="Haem_bd"/>
    <property type="match status" value="1"/>
</dbReference>
<feature type="domain" description="Haem-binding" evidence="1">
    <location>
        <begin position="12"/>
        <end position="147"/>
    </location>
</feature>
<dbReference type="InterPro" id="IPR025992">
    <property type="entry name" value="Haem-bd"/>
</dbReference>
<name>A3I015_9BACT</name>
<dbReference type="HOGENOM" id="CLU_120447_1_0_10"/>
<organism evidence="2 3">
    <name type="scientific">Algoriphagus machipongonensis</name>
    <dbReference type="NCBI Taxonomy" id="388413"/>
    <lineage>
        <taxon>Bacteria</taxon>
        <taxon>Pseudomonadati</taxon>
        <taxon>Bacteroidota</taxon>
        <taxon>Cytophagia</taxon>
        <taxon>Cytophagales</taxon>
        <taxon>Cyclobacteriaceae</taxon>
        <taxon>Algoriphagus</taxon>
    </lineage>
</organism>
<dbReference type="OrthoDB" id="196738at2"/>
<keyword evidence="3" id="KW-1185">Reference proteome</keyword>
<comment type="caution">
    <text evidence="2">The sequence shown here is derived from an EMBL/GenBank/DDBJ whole genome shotgun (WGS) entry which is preliminary data.</text>
</comment>
<dbReference type="STRING" id="388413.ALPR1_07995"/>
<dbReference type="EMBL" id="CM001023">
    <property type="protein sequence ID" value="EAZ80851.1"/>
    <property type="molecule type" value="Genomic_DNA"/>
</dbReference>
<proteinExistence type="predicted"/>
<dbReference type="eggNOG" id="COG2010">
    <property type="taxonomic scope" value="Bacteria"/>
</dbReference>
<evidence type="ECO:0000313" key="2">
    <source>
        <dbReference type="EMBL" id="EAZ80851.1"/>
    </source>
</evidence>